<evidence type="ECO:0000313" key="1">
    <source>
        <dbReference type="EMBL" id="KOF88364.1"/>
    </source>
</evidence>
<name>A0A0L8HGX5_OCTBM</name>
<organism evidence="1">
    <name type="scientific">Octopus bimaculoides</name>
    <name type="common">California two-spotted octopus</name>
    <dbReference type="NCBI Taxonomy" id="37653"/>
    <lineage>
        <taxon>Eukaryota</taxon>
        <taxon>Metazoa</taxon>
        <taxon>Spiralia</taxon>
        <taxon>Lophotrochozoa</taxon>
        <taxon>Mollusca</taxon>
        <taxon>Cephalopoda</taxon>
        <taxon>Coleoidea</taxon>
        <taxon>Octopodiformes</taxon>
        <taxon>Octopoda</taxon>
        <taxon>Incirrata</taxon>
        <taxon>Octopodidae</taxon>
        <taxon>Octopus</taxon>
    </lineage>
</organism>
<proteinExistence type="predicted"/>
<protein>
    <submittedName>
        <fullName evidence="1">Uncharacterized protein</fullName>
    </submittedName>
</protein>
<reference evidence="1" key="1">
    <citation type="submission" date="2015-07" db="EMBL/GenBank/DDBJ databases">
        <title>MeaNS - Measles Nucleotide Surveillance Program.</title>
        <authorList>
            <person name="Tran T."/>
            <person name="Druce J."/>
        </authorList>
    </citation>
    <scope>NUCLEOTIDE SEQUENCE</scope>
    <source>
        <strain evidence="1">UCB-OBI-ISO-001</strain>
        <tissue evidence="1">Gonad</tissue>
    </source>
</reference>
<dbReference type="EMBL" id="KQ418194">
    <property type="protein sequence ID" value="KOF88364.1"/>
    <property type="molecule type" value="Genomic_DNA"/>
</dbReference>
<sequence>MVLSISKRWPQWLSQKMEPFKGLYKMVCYILRMPTHQLWNGDKIYFQFSYKHEMPRHFPRVVKFITGHDSKALV</sequence>
<dbReference type="AlphaFoldDB" id="A0A0L8HGX5"/>
<accession>A0A0L8HGX5</accession>
<gene>
    <name evidence="1" type="ORF">OCBIM_22015075mg</name>
</gene>